<dbReference type="EMBL" id="JAEIOT010000005">
    <property type="protein sequence ID" value="MBI9000042.1"/>
    <property type="molecule type" value="Genomic_DNA"/>
</dbReference>
<protein>
    <recommendedName>
        <fullName evidence="3">Transposase</fullName>
    </recommendedName>
</protein>
<sequence>MTSPLIKARSRITGYKWSNATIAVTSRSATRHPKRIGIHIDGRLVLELRAGQATTLINTIADTLEHP</sequence>
<organism evidence="1 2">
    <name type="scientific">Corynebacterium marambiense</name>
    <dbReference type="NCBI Taxonomy" id="2765364"/>
    <lineage>
        <taxon>Bacteria</taxon>
        <taxon>Bacillati</taxon>
        <taxon>Actinomycetota</taxon>
        <taxon>Actinomycetes</taxon>
        <taxon>Mycobacteriales</taxon>
        <taxon>Corynebacteriaceae</taxon>
        <taxon>Corynebacterium</taxon>
    </lineage>
</organism>
<comment type="caution">
    <text evidence="1">The sequence shown here is derived from an EMBL/GenBank/DDBJ whole genome shotgun (WGS) entry which is preliminary data.</text>
</comment>
<proteinExistence type="predicted"/>
<evidence type="ECO:0000313" key="2">
    <source>
        <dbReference type="Proteomes" id="UP000625574"/>
    </source>
</evidence>
<keyword evidence="2" id="KW-1185">Reference proteome</keyword>
<gene>
    <name evidence="1" type="ORF">JDV76_03530</name>
</gene>
<dbReference type="RefSeq" id="WP_198735506.1">
    <property type="nucleotide sequence ID" value="NZ_JAEIOT010000005.1"/>
</dbReference>
<evidence type="ECO:0008006" key="3">
    <source>
        <dbReference type="Google" id="ProtNLM"/>
    </source>
</evidence>
<reference evidence="1 2" key="1">
    <citation type="submission" date="2020-12" db="EMBL/GenBank/DDBJ databases">
        <title>Genome public.</title>
        <authorList>
            <person name="Sun Q."/>
        </authorList>
    </citation>
    <scope>NUCLEOTIDE SEQUENCE [LARGE SCALE GENOMIC DNA]</scope>
    <source>
        <strain evidence="1 2">CCM 8864</strain>
    </source>
</reference>
<accession>A0ABS0VXH0</accession>
<evidence type="ECO:0000313" key="1">
    <source>
        <dbReference type="EMBL" id="MBI9000042.1"/>
    </source>
</evidence>
<dbReference type="Proteomes" id="UP000625574">
    <property type="component" value="Unassembled WGS sequence"/>
</dbReference>
<name>A0ABS0VXH0_9CORY</name>